<keyword evidence="2" id="KW-0285">Flavoprotein</keyword>
<dbReference type="KEGG" id="ccro:CMC5_063340"/>
<keyword evidence="3" id="KW-0274">FAD</keyword>
<dbReference type="STRING" id="52.CMC5_063340"/>
<dbReference type="PRINTS" id="PR00368">
    <property type="entry name" value="FADPNR"/>
</dbReference>
<dbReference type="EMBL" id="CP012159">
    <property type="protein sequence ID" value="AKT42111.1"/>
    <property type="molecule type" value="Genomic_DNA"/>
</dbReference>
<keyword evidence="4" id="KW-0560">Oxidoreductase</keyword>
<dbReference type="Pfam" id="PF14759">
    <property type="entry name" value="Reductase_C"/>
    <property type="match status" value="1"/>
</dbReference>
<evidence type="ECO:0000256" key="3">
    <source>
        <dbReference type="ARBA" id="ARBA00022827"/>
    </source>
</evidence>
<dbReference type="OrthoDB" id="9769238at2"/>
<evidence type="ECO:0000256" key="1">
    <source>
        <dbReference type="ARBA" id="ARBA00001974"/>
    </source>
</evidence>
<accession>A0A0K1EMR4</accession>
<dbReference type="InterPro" id="IPR028202">
    <property type="entry name" value="Reductase_C"/>
</dbReference>
<evidence type="ECO:0000259" key="6">
    <source>
        <dbReference type="Pfam" id="PF14759"/>
    </source>
</evidence>
<keyword evidence="8" id="KW-1185">Reference proteome</keyword>
<dbReference type="InterPro" id="IPR023753">
    <property type="entry name" value="FAD/NAD-binding_dom"/>
</dbReference>
<evidence type="ECO:0000313" key="8">
    <source>
        <dbReference type="Proteomes" id="UP000067626"/>
    </source>
</evidence>
<dbReference type="Proteomes" id="UP000067626">
    <property type="component" value="Chromosome"/>
</dbReference>
<dbReference type="AlphaFoldDB" id="A0A0K1EMR4"/>
<organism evidence="7 8">
    <name type="scientific">Chondromyces crocatus</name>
    <dbReference type="NCBI Taxonomy" id="52"/>
    <lineage>
        <taxon>Bacteria</taxon>
        <taxon>Pseudomonadati</taxon>
        <taxon>Myxococcota</taxon>
        <taxon>Polyangia</taxon>
        <taxon>Polyangiales</taxon>
        <taxon>Polyangiaceae</taxon>
        <taxon>Chondromyces</taxon>
    </lineage>
</organism>
<dbReference type="InterPro" id="IPR036188">
    <property type="entry name" value="FAD/NAD-bd_sf"/>
</dbReference>
<evidence type="ECO:0000259" key="5">
    <source>
        <dbReference type="Pfam" id="PF07992"/>
    </source>
</evidence>
<dbReference type="PANTHER" id="PTHR43557">
    <property type="entry name" value="APOPTOSIS-INDUCING FACTOR 1"/>
    <property type="match status" value="1"/>
</dbReference>
<evidence type="ECO:0000256" key="4">
    <source>
        <dbReference type="ARBA" id="ARBA00023002"/>
    </source>
</evidence>
<dbReference type="InterPro" id="IPR016156">
    <property type="entry name" value="FAD/NAD-linked_Rdtase_dimer_sf"/>
</dbReference>
<evidence type="ECO:0000256" key="2">
    <source>
        <dbReference type="ARBA" id="ARBA00022630"/>
    </source>
</evidence>
<proteinExistence type="predicted"/>
<protein>
    <submittedName>
        <fullName evidence="7">Pyridine nucleotide-disulfide oxidoreductase</fullName>
    </submittedName>
</protein>
<dbReference type="GO" id="GO:0005737">
    <property type="term" value="C:cytoplasm"/>
    <property type="evidence" value="ECO:0007669"/>
    <property type="project" value="TreeGrafter"/>
</dbReference>
<name>A0A0K1EMR4_CHOCO</name>
<dbReference type="Gene3D" id="3.30.390.30">
    <property type="match status" value="1"/>
</dbReference>
<dbReference type="Gene3D" id="3.50.50.60">
    <property type="entry name" value="FAD/NAD(P)-binding domain"/>
    <property type="match status" value="2"/>
</dbReference>
<dbReference type="InterPro" id="IPR050446">
    <property type="entry name" value="FAD-oxidoreductase/Apoptosis"/>
</dbReference>
<dbReference type="SUPFAM" id="SSF51905">
    <property type="entry name" value="FAD/NAD(P)-binding domain"/>
    <property type="match status" value="2"/>
</dbReference>
<dbReference type="GO" id="GO:0016651">
    <property type="term" value="F:oxidoreductase activity, acting on NAD(P)H"/>
    <property type="evidence" value="ECO:0007669"/>
    <property type="project" value="TreeGrafter"/>
</dbReference>
<dbReference type="RefSeq" id="WP_063796381.1">
    <property type="nucleotide sequence ID" value="NZ_CP012159.1"/>
</dbReference>
<dbReference type="SUPFAM" id="SSF55424">
    <property type="entry name" value="FAD/NAD-linked reductases, dimerisation (C-terminal) domain"/>
    <property type="match status" value="1"/>
</dbReference>
<comment type="cofactor">
    <cofactor evidence="1">
        <name>FAD</name>
        <dbReference type="ChEBI" id="CHEBI:57692"/>
    </cofactor>
</comment>
<feature type="domain" description="FAD/NAD(P)-binding" evidence="5">
    <location>
        <begin position="5"/>
        <end position="300"/>
    </location>
</feature>
<dbReference type="PATRIC" id="fig|52.7.peg.6964"/>
<dbReference type="PANTHER" id="PTHR43557:SF2">
    <property type="entry name" value="RIESKE DOMAIN-CONTAINING PROTEIN-RELATED"/>
    <property type="match status" value="1"/>
</dbReference>
<evidence type="ECO:0000313" key="7">
    <source>
        <dbReference type="EMBL" id="AKT42111.1"/>
    </source>
</evidence>
<dbReference type="Pfam" id="PF07992">
    <property type="entry name" value="Pyr_redox_2"/>
    <property type="match status" value="1"/>
</dbReference>
<dbReference type="PRINTS" id="PR00411">
    <property type="entry name" value="PNDRDTASEI"/>
</dbReference>
<feature type="domain" description="Reductase C-terminal" evidence="6">
    <location>
        <begin position="319"/>
        <end position="387"/>
    </location>
</feature>
<sequence length="411" mass="42888">MNPSSVLVVGASVGGLAVAEGLRREGYEGALTLLGAEQHLPYDRPPLSKKVLSGALAPAQTQLRPEAALERLGAALVLGDPAVRLDVTAREVTTAAGRHLRADVLVLALGLQPRRLPGDALAGVHVLRTLDDAIALRAALLTGPRVVVVGDGVLGTEIAATARSMGLDVTLVGPQPAPLANQLGLRVGGVLARLHEGHGVVLRLGVGVDDLLGTEGRVSGVRLASGEVLPADVVVVAMGSRPAIGWLEGSGLPLADGIVCDARCKAADGIYAVGDVAWWHHEGLGTGMRLENRTNAVEQGIAVAGNILGKDRPYTPVPYYWTDQFDVKIQVHGLLSGHTDVAIVEGDPARGQFVALYGRHGQVTGVLGWNMMKQARQFRPHVVERTAWNDVVPATRSVTLADGPSTKTVAI</sequence>
<reference evidence="7 8" key="1">
    <citation type="submission" date="2015-07" db="EMBL/GenBank/DDBJ databases">
        <title>Genome analysis of myxobacterium Chondromyces crocatus Cm c5 reveals a high potential for natural compound synthesis and the genetic basis for the loss of fruiting body formation.</title>
        <authorList>
            <person name="Zaburannyi N."/>
            <person name="Bunk B."/>
            <person name="Maier J."/>
            <person name="Overmann J."/>
            <person name="Mueller R."/>
        </authorList>
    </citation>
    <scope>NUCLEOTIDE SEQUENCE [LARGE SCALE GENOMIC DNA]</scope>
    <source>
        <strain evidence="7 8">Cm c5</strain>
    </source>
</reference>
<gene>
    <name evidence="7" type="ORF">CMC5_063340</name>
</gene>